<evidence type="ECO:0000256" key="6">
    <source>
        <dbReference type="ARBA" id="ARBA00023065"/>
    </source>
</evidence>
<dbReference type="GO" id="GO:0031966">
    <property type="term" value="C:mitochondrial membrane"/>
    <property type="evidence" value="ECO:0007669"/>
    <property type="project" value="UniProtKB-SubCell"/>
</dbReference>
<dbReference type="GO" id="GO:0045259">
    <property type="term" value="C:proton-transporting ATP synthase complex"/>
    <property type="evidence" value="ECO:0007669"/>
    <property type="project" value="UniProtKB-KW"/>
</dbReference>
<keyword evidence="9" id="KW-0066">ATP synthesis</keyword>
<keyword evidence="4" id="KW-0138">CF(0)</keyword>
<keyword evidence="3" id="KW-0813">Transport</keyword>
<evidence type="ECO:0000256" key="5">
    <source>
        <dbReference type="ARBA" id="ARBA00022781"/>
    </source>
</evidence>
<keyword evidence="5" id="KW-0375">Hydrogen ion transport</keyword>
<evidence type="ECO:0000313" key="10">
    <source>
        <dbReference type="EMBL" id="KAF2093421.1"/>
    </source>
</evidence>
<name>A0A9P4I7Z4_9PEZI</name>
<sequence>MSLSQSRAVLRRPQFLFRQRFLAPVRNASTTEVAKEKAGEATSKASEGLSRVSSSANSVASRAGGVVSGLGGGIGRTIGFVQSLIPPTIYYSRVGLELGKMIFETRKMSLPSGAQFQQYFNSALNMLRNPSSIASAASSRAGSIQPSSVLQRVRNFSTADLQGAGIVAAEVIGFFTIGEMLGRLKIVGYRSTGEHAEHH</sequence>
<comment type="caution">
    <text evidence="10">The sequence shown here is derived from an EMBL/GenBank/DDBJ whole genome shotgun (WGS) entry which is preliminary data.</text>
</comment>
<dbReference type="GO" id="GO:0015078">
    <property type="term" value="F:proton transmembrane transporter activity"/>
    <property type="evidence" value="ECO:0007669"/>
    <property type="project" value="InterPro"/>
</dbReference>
<keyword evidence="8" id="KW-0472">Membrane</keyword>
<keyword evidence="6" id="KW-0406">Ion transport</keyword>
<dbReference type="Proteomes" id="UP000799772">
    <property type="component" value="Unassembled WGS sequence"/>
</dbReference>
<evidence type="ECO:0000256" key="3">
    <source>
        <dbReference type="ARBA" id="ARBA00022448"/>
    </source>
</evidence>
<accession>A0A9P4I7Z4</accession>
<organism evidence="10 11">
    <name type="scientific">Rhizodiscina lignyota</name>
    <dbReference type="NCBI Taxonomy" id="1504668"/>
    <lineage>
        <taxon>Eukaryota</taxon>
        <taxon>Fungi</taxon>
        <taxon>Dikarya</taxon>
        <taxon>Ascomycota</taxon>
        <taxon>Pezizomycotina</taxon>
        <taxon>Dothideomycetes</taxon>
        <taxon>Pleosporomycetidae</taxon>
        <taxon>Aulographales</taxon>
        <taxon>Rhizodiscinaceae</taxon>
        <taxon>Rhizodiscina</taxon>
    </lineage>
</organism>
<evidence type="ECO:0000256" key="2">
    <source>
        <dbReference type="ARBA" id="ARBA00005699"/>
    </source>
</evidence>
<dbReference type="Pfam" id="PF04718">
    <property type="entry name" value="ATP-synt_G"/>
    <property type="match status" value="1"/>
</dbReference>
<evidence type="ECO:0000256" key="7">
    <source>
        <dbReference type="ARBA" id="ARBA00023128"/>
    </source>
</evidence>
<evidence type="ECO:0000256" key="9">
    <source>
        <dbReference type="ARBA" id="ARBA00023310"/>
    </source>
</evidence>
<gene>
    <name evidence="10" type="ORF">NA57DRAFT_81349</name>
</gene>
<evidence type="ECO:0000256" key="8">
    <source>
        <dbReference type="ARBA" id="ARBA00023136"/>
    </source>
</evidence>
<dbReference type="OrthoDB" id="437at2759"/>
<comment type="subcellular location">
    <subcellularLocation>
        <location evidence="1">Mitochondrion membrane</location>
    </subcellularLocation>
</comment>
<reference evidence="10" key="1">
    <citation type="journal article" date="2020" name="Stud. Mycol.">
        <title>101 Dothideomycetes genomes: a test case for predicting lifestyles and emergence of pathogens.</title>
        <authorList>
            <person name="Haridas S."/>
            <person name="Albert R."/>
            <person name="Binder M."/>
            <person name="Bloem J."/>
            <person name="Labutti K."/>
            <person name="Salamov A."/>
            <person name="Andreopoulos B."/>
            <person name="Baker S."/>
            <person name="Barry K."/>
            <person name="Bills G."/>
            <person name="Bluhm B."/>
            <person name="Cannon C."/>
            <person name="Castanera R."/>
            <person name="Culley D."/>
            <person name="Daum C."/>
            <person name="Ezra D."/>
            <person name="Gonzalez J."/>
            <person name="Henrissat B."/>
            <person name="Kuo A."/>
            <person name="Liang C."/>
            <person name="Lipzen A."/>
            <person name="Lutzoni F."/>
            <person name="Magnuson J."/>
            <person name="Mondo S."/>
            <person name="Nolan M."/>
            <person name="Ohm R."/>
            <person name="Pangilinan J."/>
            <person name="Park H.-J."/>
            <person name="Ramirez L."/>
            <person name="Alfaro M."/>
            <person name="Sun H."/>
            <person name="Tritt A."/>
            <person name="Yoshinaga Y."/>
            <person name="Zwiers L.-H."/>
            <person name="Turgeon B."/>
            <person name="Goodwin S."/>
            <person name="Spatafora J."/>
            <person name="Crous P."/>
            <person name="Grigoriev I."/>
        </authorList>
    </citation>
    <scope>NUCLEOTIDE SEQUENCE</scope>
    <source>
        <strain evidence="10">CBS 133067</strain>
    </source>
</reference>
<keyword evidence="11" id="KW-1185">Reference proteome</keyword>
<dbReference type="EMBL" id="ML978138">
    <property type="protein sequence ID" value="KAF2093421.1"/>
    <property type="molecule type" value="Genomic_DNA"/>
</dbReference>
<keyword evidence="7" id="KW-0496">Mitochondrion</keyword>
<evidence type="ECO:0000256" key="4">
    <source>
        <dbReference type="ARBA" id="ARBA00022547"/>
    </source>
</evidence>
<evidence type="ECO:0000256" key="1">
    <source>
        <dbReference type="ARBA" id="ARBA00004325"/>
    </source>
</evidence>
<comment type="similarity">
    <text evidence="2">Belongs to the ATPase g subunit family.</text>
</comment>
<protein>
    <submittedName>
        <fullName evidence="10">F-type H+-transporting ATPase subunit G</fullName>
    </submittedName>
</protein>
<dbReference type="GO" id="GO:0015986">
    <property type="term" value="P:proton motive force-driven ATP synthesis"/>
    <property type="evidence" value="ECO:0007669"/>
    <property type="project" value="InterPro"/>
</dbReference>
<dbReference type="AlphaFoldDB" id="A0A9P4I7Z4"/>
<evidence type="ECO:0000313" key="11">
    <source>
        <dbReference type="Proteomes" id="UP000799772"/>
    </source>
</evidence>
<dbReference type="InterPro" id="IPR006808">
    <property type="entry name" value="ATP_synth_F0_gsu_mt"/>
</dbReference>
<proteinExistence type="inferred from homology"/>